<accession>A0A554LK72</accession>
<keyword evidence="2" id="KW-1133">Transmembrane helix</keyword>
<organism evidence="3 4">
    <name type="scientific">Candidatus Berkelbacteria bacterium Licking1014_7</name>
    <dbReference type="NCBI Taxonomy" id="2017147"/>
    <lineage>
        <taxon>Bacteria</taxon>
        <taxon>Candidatus Berkelbacteria</taxon>
    </lineage>
</organism>
<comment type="caution">
    <text evidence="3">The sequence shown here is derived from an EMBL/GenBank/DDBJ whole genome shotgun (WGS) entry which is preliminary data.</text>
</comment>
<keyword evidence="2" id="KW-0812">Transmembrane</keyword>
<feature type="transmembrane region" description="Helical" evidence="2">
    <location>
        <begin position="12"/>
        <end position="32"/>
    </location>
</feature>
<name>A0A554LK72_9BACT</name>
<evidence type="ECO:0000313" key="3">
    <source>
        <dbReference type="EMBL" id="TSC93263.1"/>
    </source>
</evidence>
<dbReference type="AlphaFoldDB" id="A0A554LK72"/>
<dbReference type="EMBL" id="VMGK01000004">
    <property type="protein sequence ID" value="TSC93263.1"/>
    <property type="molecule type" value="Genomic_DNA"/>
</dbReference>
<evidence type="ECO:0000313" key="4">
    <source>
        <dbReference type="Proteomes" id="UP000315689"/>
    </source>
</evidence>
<sequence length="544" mass="60155">MSRSGDFNQGLALKAVKFICAFLIFSVVWGVGGGNFNRRVVAYSVDNDISFNDSTGGNFKYASNKSIIEHYIQSANNKGVYIIQYQKTSSPLNGIYNINFGSSRLIGGSVELYKLSRMKKATDTQWGIFNIDEQYHLLVLTSIINNIHSGLKPDSAIPLAAGLTDVKQARTINLNELSSNDVLGVATSNYFGLIKAKGGAQGTLGNYIKATSDFITNSIRGQKFASLSIVDNTSPILSIADAVNQCKNVFVNKSISDNNILPDEIKERYKTSPLKDIFNKVSLDDFRDFDKEVYKIFYSSKGGESNQHFLLNSVGYNTLAKYSEKFSIEASQIFGLQADADLKNTKNSWAYLLELARKYSGIYQGISQQFNKDNKILLHKMVLAEYYIQKHLEYHRCIYQEMEKSGNGLPESHEYSKEQYNKEVQAFNSLSNITIDMDIGTQSDIEKGLSGSSKCGINFGAGFGWGWLAKAAENSICWTLRMMVNISLIFFNRAANFVFDAMIVNQPSTSDNAGDVKSSSEEDSDIEPAGGEGVETEPATIPGP</sequence>
<proteinExistence type="predicted"/>
<gene>
    <name evidence="3" type="ORF">CEN89_167</name>
</gene>
<dbReference type="Proteomes" id="UP000315689">
    <property type="component" value="Unassembled WGS sequence"/>
</dbReference>
<reference evidence="3 4" key="1">
    <citation type="submission" date="2017-07" db="EMBL/GenBank/DDBJ databases">
        <title>Mechanisms for carbon and nitrogen cycling indicate functional differentiation within the Candidate Phyla Radiation.</title>
        <authorList>
            <person name="Danczak R.E."/>
            <person name="Johnston M.D."/>
            <person name="Kenah C."/>
            <person name="Slattery M."/>
            <person name="Wrighton K.C."/>
            <person name="Wilkins M.J."/>
        </authorList>
    </citation>
    <scope>NUCLEOTIDE SEQUENCE [LARGE SCALE GENOMIC DNA]</scope>
    <source>
        <strain evidence="3">Licking1014_7</strain>
    </source>
</reference>
<feature type="region of interest" description="Disordered" evidence="1">
    <location>
        <begin position="508"/>
        <end position="544"/>
    </location>
</feature>
<evidence type="ECO:0000256" key="1">
    <source>
        <dbReference type="SAM" id="MobiDB-lite"/>
    </source>
</evidence>
<protein>
    <submittedName>
        <fullName evidence="3">Uncharacterized protein</fullName>
    </submittedName>
</protein>
<keyword evidence="2" id="KW-0472">Membrane</keyword>
<evidence type="ECO:0000256" key="2">
    <source>
        <dbReference type="SAM" id="Phobius"/>
    </source>
</evidence>